<dbReference type="EMBL" id="KB870808">
    <property type="protein sequence ID" value="EOA28018.1"/>
    <property type="molecule type" value="Genomic_DNA"/>
</dbReference>
<keyword evidence="10" id="KW-1185">Reference proteome</keyword>
<dbReference type="GO" id="GO:0016020">
    <property type="term" value="C:membrane"/>
    <property type="evidence" value="ECO:0007669"/>
    <property type="project" value="UniProtKB-SubCell"/>
</dbReference>
<dbReference type="Gene3D" id="1.20.5.340">
    <property type="match status" value="1"/>
</dbReference>
<comment type="subcellular location">
    <subcellularLocation>
        <location evidence="2">Membrane</location>
    </subcellularLocation>
    <subcellularLocation>
        <location evidence="1">Mitochondrion</location>
    </subcellularLocation>
</comment>
<reference evidence="10" key="1">
    <citation type="journal article" date="2013" name="Nat. Genet.">
        <title>The Capsella rubella genome and the genomic consequences of rapid mating system evolution.</title>
        <authorList>
            <person name="Slotte T."/>
            <person name="Hazzouri K.M."/>
            <person name="Agren J.A."/>
            <person name="Koenig D."/>
            <person name="Maumus F."/>
            <person name="Guo Y.L."/>
            <person name="Steige K."/>
            <person name="Platts A.E."/>
            <person name="Escobar J.S."/>
            <person name="Newman L.K."/>
            <person name="Wang W."/>
            <person name="Mandakova T."/>
            <person name="Vello E."/>
            <person name="Smith L.M."/>
            <person name="Henz S.R."/>
            <person name="Steffen J."/>
            <person name="Takuno S."/>
            <person name="Brandvain Y."/>
            <person name="Coop G."/>
            <person name="Andolfatto P."/>
            <person name="Hu T.T."/>
            <person name="Blanchette M."/>
            <person name="Clark R.M."/>
            <person name="Quesneville H."/>
            <person name="Nordborg M."/>
            <person name="Gaut B.S."/>
            <person name="Lysak M.A."/>
            <person name="Jenkins J."/>
            <person name="Grimwood J."/>
            <person name="Chapman J."/>
            <person name="Prochnik S."/>
            <person name="Shu S."/>
            <person name="Rokhsar D."/>
            <person name="Schmutz J."/>
            <person name="Weigel D."/>
            <person name="Wright S.I."/>
        </authorList>
    </citation>
    <scope>NUCLEOTIDE SEQUENCE [LARGE SCALE GENOMIC DNA]</scope>
    <source>
        <strain evidence="10">cv. Monte Gargano</strain>
    </source>
</reference>
<evidence type="ECO:0000256" key="8">
    <source>
        <dbReference type="SAM" id="Phobius"/>
    </source>
</evidence>
<feature type="transmembrane region" description="Helical" evidence="8">
    <location>
        <begin position="145"/>
        <end position="166"/>
    </location>
</feature>
<dbReference type="PANTHER" id="PTHR14360:SF1">
    <property type="entry name" value="PROTEIN FMP32, MITOCHONDRIAL"/>
    <property type="match status" value="1"/>
</dbReference>
<dbReference type="PANTHER" id="PTHR14360">
    <property type="entry name" value="PROTEIN FMP32, MITOCHONDRIAL"/>
    <property type="match status" value="1"/>
</dbReference>
<evidence type="ECO:0000256" key="7">
    <source>
        <dbReference type="ARBA" id="ARBA00023136"/>
    </source>
</evidence>
<protein>
    <submittedName>
        <fullName evidence="9">Uncharacterized protein</fullName>
    </submittedName>
</protein>
<proteinExistence type="predicted"/>
<name>R0HVD6_9BRAS</name>
<evidence type="ECO:0000256" key="2">
    <source>
        <dbReference type="ARBA" id="ARBA00004370"/>
    </source>
</evidence>
<evidence type="ECO:0000256" key="1">
    <source>
        <dbReference type="ARBA" id="ARBA00004173"/>
    </source>
</evidence>
<keyword evidence="4 8" id="KW-1133">Transmembrane helix</keyword>
<gene>
    <name evidence="9" type="ORF">CARUB_v10024194mg</name>
</gene>
<dbReference type="AlphaFoldDB" id="R0HVD6"/>
<keyword evidence="6" id="KW-0496">Mitochondrion</keyword>
<keyword evidence="3 8" id="KW-0812">Transmembrane</keyword>
<keyword evidence="7 8" id="KW-0472">Membrane</keyword>
<evidence type="ECO:0000313" key="9">
    <source>
        <dbReference type="EMBL" id="EOA28018.1"/>
    </source>
</evidence>
<dbReference type="InterPro" id="IPR024461">
    <property type="entry name" value="CCDC90-like"/>
</dbReference>
<dbReference type="Proteomes" id="UP000029121">
    <property type="component" value="Unassembled WGS sequence"/>
</dbReference>
<sequence length="167" mass="18310">MAMLKRAISIGRSGGGLSYRSLSSGKSKSLHHVDTLGMVKALEAINVPSTQAEAITGAFTSGLESVMEKVKSDIAKSEEYQSTRIAEEVRMLRADIATMQADRRCDHDILIHKVDQKSEEVIHVFWVFQGFTQLKYEFQASHYGVLKVAICTIASVTATGACIVFLL</sequence>
<evidence type="ECO:0000256" key="5">
    <source>
        <dbReference type="ARBA" id="ARBA00023054"/>
    </source>
</evidence>
<accession>R0HVD6</accession>
<organism evidence="9 10">
    <name type="scientific">Capsella rubella</name>
    <dbReference type="NCBI Taxonomy" id="81985"/>
    <lineage>
        <taxon>Eukaryota</taxon>
        <taxon>Viridiplantae</taxon>
        <taxon>Streptophyta</taxon>
        <taxon>Embryophyta</taxon>
        <taxon>Tracheophyta</taxon>
        <taxon>Spermatophyta</taxon>
        <taxon>Magnoliopsida</taxon>
        <taxon>eudicotyledons</taxon>
        <taxon>Gunneridae</taxon>
        <taxon>Pentapetalae</taxon>
        <taxon>rosids</taxon>
        <taxon>malvids</taxon>
        <taxon>Brassicales</taxon>
        <taxon>Brassicaceae</taxon>
        <taxon>Camelineae</taxon>
        <taxon>Capsella</taxon>
    </lineage>
</organism>
<evidence type="ECO:0000256" key="3">
    <source>
        <dbReference type="ARBA" id="ARBA00022692"/>
    </source>
</evidence>
<keyword evidence="5" id="KW-0175">Coiled coil</keyword>
<evidence type="ECO:0000256" key="4">
    <source>
        <dbReference type="ARBA" id="ARBA00022989"/>
    </source>
</evidence>
<evidence type="ECO:0000313" key="10">
    <source>
        <dbReference type="Proteomes" id="UP000029121"/>
    </source>
</evidence>
<evidence type="ECO:0000256" key="6">
    <source>
        <dbReference type="ARBA" id="ARBA00023128"/>
    </source>
</evidence>
<dbReference type="GO" id="GO:0005739">
    <property type="term" value="C:mitochondrion"/>
    <property type="evidence" value="ECO:0007669"/>
    <property type="project" value="UniProtKB-SubCell"/>
</dbReference>